<sequence>MEFEGFNMNICFVLPGIARGPVGGYKVVYEYANRLVKENNNVSILYLNQDFLKNYNVPFFLKKMGARFLMWLEPTWFKLDHRIKKVSNLDKKYKKQLGRLDVCFATSAEKTVYEVDKNLSANKKFYLIQDYENWNIDNTKLINTYKVGFKNIVIAKWLKKVVDKYSKDESILIPNAIDTHLYTRKVPIQKRRNHTIALLYHEAPHKGLKNAFQVLKRLKQQYPDLEVTMFGKFPKPDFPNWITYYRNASQEKTVEIYNSVKVFLCSTIEEGFGLTGIEAMACGACLVSTNYKGVQEYAVDRYNALLSSVGDIEAQVNNVKLIFENPDIQEELSSNGVSYTKNFTWTEAMKKLNDAIEE</sequence>
<proteinExistence type="predicted"/>
<dbReference type="GO" id="GO:0009103">
    <property type="term" value="P:lipopolysaccharide biosynthetic process"/>
    <property type="evidence" value="ECO:0007669"/>
    <property type="project" value="TreeGrafter"/>
</dbReference>
<evidence type="ECO:0000313" key="4">
    <source>
        <dbReference type="Proteomes" id="UP001141981"/>
    </source>
</evidence>
<name>A0A9X4ABS5_LACAM</name>
<dbReference type="Proteomes" id="UP001141981">
    <property type="component" value="Unassembled WGS sequence"/>
</dbReference>
<dbReference type="RefSeq" id="WP_271880849.1">
    <property type="nucleotide sequence ID" value="NZ_JAOTGY010000018.1"/>
</dbReference>
<organism evidence="3 4">
    <name type="scientific">Lactobacillus amylovorus</name>
    <dbReference type="NCBI Taxonomy" id="1604"/>
    <lineage>
        <taxon>Bacteria</taxon>
        <taxon>Bacillati</taxon>
        <taxon>Bacillota</taxon>
        <taxon>Bacilli</taxon>
        <taxon>Lactobacillales</taxon>
        <taxon>Lactobacillaceae</taxon>
        <taxon>Lactobacillus</taxon>
    </lineage>
</organism>
<comment type="caution">
    <text evidence="3">The sequence shown here is derived from an EMBL/GenBank/DDBJ whole genome shotgun (WGS) entry which is preliminary data.</text>
</comment>
<dbReference type="SUPFAM" id="SSF53756">
    <property type="entry name" value="UDP-Glycosyltransferase/glycogen phosphorylase"/>
    <property type="match status" value="1"/>
</dbReference>
<dbReference type="GO" id="GO:0016757">
    <property type="term" value="F:glycosyltransferase activity"/>
    <property type="evidence" value="ECO:0007669"/>
    <property type="project" value="InterPro"/>
</dbReference>
<dbReference type="Gene3D" id="3.40.50.11090">
    <property type="match status" value="1"/>
</dbReference>
<gene>
    <name evidence="3" type="ORF">ODU72_08515</name>
</gene>
<keyword evidence="1" id="KW-0808">Transferase</keyword>
<dbReference type="PANTHER" id="PTHR46401:SF2">
    <property type="entry name" value="GLYCOSYLTRANSFERASE WBBK-RELATED"/>
    <property type="match status" value="1"/>
</dbReference>
<evidence type="ECO:0000259" key="2">
    <source>
        <dbReference type="Pfam" id="PF00534"/>
    </source>
</evidence>
<dbReference type="EMBL" id="JAOTGY010000018">
    <property type="protein sequence ID" value="MDB6258699.1"/>
    <property type="molecule type" value="Genomic_DNA"/>
</dbReference>
<reference evidence="3" key="1">
    <citation type="journal article" date="2022" name="Microorganisms">
        <title>Antibiotic Susceptibility, Resistance Gene Determinants and Corresponding Genomic Regions in Lactobacillus amylovorus Isolates Derived from Wild Boars and Domestic Pigs.</title>
        <authorList>
            <person name="Moravkova M."/>
            <person name="Kostovova I."/>
            <person name="Kavanova K."/>
            <person name="Pechar R."/>
            <person name="Stanek S."/>
            <person name="Brychta A."/>
            <person name="Zeman M."/>
            <person name="Kubasova T."/>
        </authorList>
    </citation>
    <scope>NUCLEOTIDE SEQUENCE</scope>
    <source>
        <strain evidence="3">M490A</strain>
    </source>
</reference>
<evidence type="ECO:0000256" key="1">
    <source>
        <dbReference type="ARBA" id="ARBA00022679"/>
    </source>
</evidence>
<dbReference type="InterPro" id="IPR001296">
    <property type="entry name" value="Glyco_trans_1"/>
</dbReference>
<dbReference type="CDD" id="cd03801">
    <property type="entry name" value="GT4_PimA-like"/>
    <property type="match status" value="1"/>
</dbReference>
<dbReference type="Pfam" id="PF00534">
    <property type="entry name" value="Glycos_transf_1"/>
    <property type="match status" value="1"/>
</dbReference>
<evidence type="ECO:0000313" key="3">
    <source>
        <dbReference type="EMBL" id="MDB6258699.1"/>
    </source>
</evidence>
<protein>
    <submittedName>
        <fullName evidence="3">Glycosyltransferase family 4 protein</fullName>
    </submittedName>
</protein>
<dbReference type="Gene3D" id="3.40.50.2000">
    <property type="entry name" value="Glycogen Phosphorylase B"/>
    <property type="match status" value="1"/>
</dbReference>
<dbReference type="PANTHER" id="PTHR46401">
    <property type="entry name" value="GLYCOSYLTRANSFERASE WBBK-RELATED"/>
    <property type="match status" value="1"/>
</dbReference>
<reference evidence="3" key="2">
    <citation type="submission" date="2022-10" db="EMBL/GenBank/DDBJ databases">
        <authorList>
            <person name="Kostovova I."/>
            <person name="Moravkova M."/>
            <person name="Pechar R."/>
        </authorList>
    </citation>
    <scope>NUCLEOTIDE SEQUENCE</scope>
    <source>
        <strain evidence="3">M490A</strain>
    </source>
</reference>
<dbReference type="AlphaFoldDB" id="A0A9X4ABS5"/>
<accession>A0A9X4ABS5</accession>
<feature type="domain" description="Glycosyl transferase family 1" evidence="2">
    <location>
        <begin position="203"/>
        <end position="336"/>
    </location>
</feature>